<keyword evidence="1" id="KW-0472">Membrane</keyword>
<comment type="caution">
    <text evidence="2">The sequence shown here is derived from an EMBL/GenBank/DDBJ whole genome shotgun (WGS) entry which is preliminary data.</text>
</comment>
<dbReference type="Proteomes" id="UP000499080">
    <property type="component" value="Unassembled WGS sequence"/>
</dbReference>
<gene>
    <name evidence="2" type="ORF">AVEN_110867_1</name>
</gene>
<keyword evidence="3" id="KW-1185">Reference proteome</keyword>
<dbReference type="EMBL" id="BGPR01045956">
    <property type="protein sequence ID" value="GBO22893.1"/>
    <property type="molecule type" value="Genomic_DNA"/>
</dbReference>
<evidence type="ECO:0000313" key="3">
    <source>
        <dbReference type="Proteomes" id="UP000499080"/>
    </source>
</evidence>
<protein>
    <submittedName>
        <fullName evidence="2">Uncharacterized protein</fullName>
    </submittedName>
</protein>
<keyword evidence="1" id="KW-1133">Transmembrane helix</keyword>
<reference evidence="2 3" key="1">
    <citation type="journal article" date="2019" name="Sci. Rep.">
        <title>Orb-weaving spider Araneus ventricosus genome elucidates the spidroin gene catalogue.</title>
        <authorList>
            <person name="Kono N."/>
            <person name="Nakamura H."/>
            <person name="Ohtoshi R."/>
            <person name="Moran D.A.P."/>
            <person name="Shinohara A."/>
            <person name="Yoshida Y."/>
            <person name="Fujiwara M."/>
            <person name="Mori M."/>
            <person name="Tomita M."/>
            <person name="Arakawa K."/>
        </authorList>
    </citation>
    <scope>NUCLEOTIDE SEQUENCE [LARGE SCALE GENOMIC DNA]</scope>
</reference>
<evidence type="ECO:0000313" key="2">
    <source>
        <dbReference type="EMBL" id="GBO22893.1"/>
    </source>
</evidence>
<accession>A0A4Y2VC80</accession>
<keyword evidence="1" id="KW-0812">Transmembrane</keyword>
<feature type="transmembrane region" description="Helical" evidence="1">
    <location>
        <begin position="17"/>
        <end position="36"/>
    </location>
</feature>
<dbReference type="AlphaFoldDB" id="A0A4Y2VC80"/>
<name>A0A4Y2VC80_ARAVE</name>
<proteinExistence type="predicted"/>
<evidence type="ECO:0000256" key="1">
    <source>
        <dbReference type="SAM" id="Phobius"/>
    </source>
</evidence>
<organism evidence="2 3">
    <name type="scientific">Araneus ventricosus</name>
    <name type="common">Orbweaver spider</name>
    <name type="synonym">Epeira ventricosa</name>
    <dbReference type="NCBI Taxonomy" id="182803"/>
    <lineage>
        <taxon>Eukaryota</taxon>
        <taxon>Metazoa</taxon>
        <taxon>Ecdysozoa</taxon>
        <taxon>Arthropoda</taxon>
        <taxon>Chelicerata</taxon>
        <taxon>Arachnida</taxon>
        <taxon>Araneae</taxon>
        <taxon>Araneomorphae</taxon>
        <taxon>Entelegynae</taxon>
        <taxon>Araneoidea</taxon>
        <taxon>Araneidae</taxon>
        <taxon>Araneus</taxon>
    </lineage>
</organism>
<sequence>MALLFHTPEGLDVNEPAAFPLFLSIWADCGFIWYLLMRGLLLASSSVSRDASEWEEFRCCLNKSISKEYFNDVAGFEYRLPKRGTSDPIIHLPPCTELIRGDIFTEAHQSISTI</sequence>